<dbReference type="InterPro" id="IPR043128">
    <property type="entry name" value="Rev_trsase/Diguanyl_cyclase"/>
</dbReference>
<sequence>MSDTTANTVIQPGGHVLDWLPLLACHVDPDGRVSYLNRNWSRFSGFEGRVAPFLWTDLIDSSEQSLPCRCPDKTEYCVQRHVTLRHHDGAPVQTDLHWQKLGMNEGGGWLLFGHPEADFPLLNAFSPRTTAPETGAAENPRTQVRGAHLPAGHAGLAASGLASDSSAGSDPGGLTLPLSSPDILDAQRRATATHRLMRSPSGDAAGEDRSTGTVTGLSAEGRHEGATHDVLTGLPTWRHFEREAGRHFEHAAGSGENLGFLLVDIDYLGDLNDLYGRDIGDLVLRLVADRLTLLTAGEGLITRSGDDEFSVLVTGSVDAATLAAHAQALLSFVDLPVRIGTQQITFGLSIGASLYPRDGDTLGRLQHHALLAVNDVKARGRGGYRLFDPSMIRLGDGVTAQSNLIRGMLRDDLIYPAYQAKVSLIDGHIVGAEALMRWYRDGVVDCGPESFPEIFRSYDLATRVSARVQERVFQDIALWRRTGLEPPHISINVAPVEFMQDDYAEKLLARLDRFGLSARLIELELTEHVLYQNSEHYLHRALTVLRRAGMRITLDDFGTGYSSLSFLRDFPISSIKIDRSFVRQICTEPSMEVIVEAIIRFGEAVSVEVVAEGIETADQLAILQRIGCPIGQGYLFSPPVASSGFARLLSEGRSLIP</sequence>
<dbReference type="GO" id="GO:0071111">
    <property type="term" value="F:cyclic-guanylate-specific phosphodiesterase activity"/>
    <property type="evidence" value="ECO:0007669"/>
    <property type="project" value="InterPro"/>
</dbReference>
<protein>
    <recommendedName>
        <fullName evidence="6">Diguanylate cyclase/phosphodiesterase</fullName>
    </recommendedName>
</protein>
<evidence type="ECO:0000313" key="4">
    <source>
        <dbReference type="EMBL" id="GEL53255.1"/>
    </source>
</evidence>
<dbReference type="InterPro" id="IPR001633">
    <property type="entry name" value="EAL_dom"/>
</dbReference>
<dbReference type="Proteomes" id="UP000321287">
    <property type="component" value="Unassembled WGS sequence"/>
</dbReference>
<proteinExistence type="predicted"/>
<dbReference type="InterPro" id="IPR050706">
    <property type="entry name" value="Cyclic-di-GMP_PDE-like"/>
</dbReference>
<dbReference type="SMART" id="SM00052">
    <property type="entry name" value="EAL"/>
    <property type="match status" value="1"/>
</dbReference>
<keyword evidence="5" id="KW-1185">Reference proteome</keyword>
<dbReference type="NCBIfam" id="TIGR00254">
    <property type="entry name" value="GGDEF"/>
    <property type="match status" value="1"/>
</dbReference>
<comment type="caution">
    <text evidence="4">The sequence shown here is derived from an EMBL/GenBank/DDBJ whole genome shotgun (WGS) entry which is preliminary data.</text>
</comment>
<name>A0AAN4R2S5_9PROT</name>
<dbReference type="CDD" id="cd01948">
    <property type="entry name" value="EAL"/>
    <property type="match status" value="1"/>
</dbReference>
<reference evidence="4 5" key="1">
    <citation type="submission" date="2019-07" db="EMBL/GenBank/DDBJ databases">
        <title>Whole genome shotgun sequence of Asaia bogorensis NBRC 16594.</title>
        <authorList>
            <person name="Hosoyama A."/>
            <person name="Uohara A."/>
            <person name="Ohji S."/>
            <person name="Ichikawa N."/>
        </authorList>
    </citation>
    <scope>NUCLEOTIDE SEQUENCE [LARGE SCALE GENOMIC DNA]</scope>
    <source>
        <strain evidence="4 5">NBRC 16594</strain>
    </source>
</reference>
<dbReference type="AlphaFoldDB" id="A0AAN4R2S5"/>
<evidence type="ECO:0000256" key="1">
    <source>
        <dbReference type="SAM" id="MobiDB-lite"/>
    </source>
</evidence>
<dbReference type="GeneID" id="78225688"/>
<dbReference type="Pfam" id="PF00563">
    <property type="entry name" value="EAL"/>
    <property type="match status" value="1"/>
</dbReference>
<dbReference type="InterPro" id="IPR035919">
    <property type="entry name" value="EAL_sf"/>
</dbReference>
<dbReference type="SUPFAM" id="SSF141868">
    <property type="entry name" value="EAL domain-like"/>
    <property type="match status" value="1"/>
</dbReference>
<dbReference type="EMBL" id="BJVS01000003">
    <property type="protein sequence ID" value="GEL53255.1"/>
    <property type="molecule type" value="Genomic_DNA"/>
</dbReference>
<dbReference type="InterPro" id="IPR000160">
    <property type="entry name" value="GGDEF_dom"/>
</dbReference>
<evidence type="ECO:0000259" key="3">
    <source>
        <dbReference type="PROSITE" id="PS50887"/>
    </source>
</evidence>
<feature type="domain" description="GGDEF" evidence="3">
    <location>
        <begin position="256"/>
        <end position="389"/>
    </location>
</feature>
<feature type="compositionally biased region" description="Low complexity" evidence="1">
    <location>
        <begin position="156"/>
        <end position="174"/>
    </location>
</feature>
<dbReference type="Gene3D" id="3.20.20.450">
    <property type="entry name" value="EAL domain"/>
    <property type="match status" value="1"/>
</dbReference>
<dbReference type="PROSITE" id="PS50883">
    <property type="entry name" value="EAL"/>
    <property type="match status" value="1"/>
</dbReference>
<evidence type="ECO:0000313" key="5">
    <source>
        <dbReference type="Proteomes" id="UP000321287"/>
    </source>
</evidence>
<gene>
    <name evidence="4" type="ORF">ABO01nite_12620</name>
</gene>
<organism evidence="4 5">
    <name type="scientific">Asaia bogorensis NBRC 16594</name>
    <dbReference type="NCBI Taxonomy" id="1231624"/>
    <lineage>
        <taxon>Bacteria</taxon>
        <taxon>Pseudomonadati</taxon>
        <taxon>Pseudomonadota</taxon>
        <taxon>Alphaproteobacteria</taxon>
        <taxon>Acetobacterales</taxon>
        <taxon>Acetobacteraceae</taxon>
        <taxon>Asaia</taxon>
    </lineage>
</organism>
<evidence type="ECO:0008006" key="6">
    <source>
        <dbReference type="Google" id="ProtNLM"/>
    </source>
</evidence>
<dbReference type="RefSeq" id="WP_062164037.1">
    <property type="nucleotide sequence ID" value="NZ_AP014690.1"/>
</dbReference>
<dbReference type="InterPro" id="IPR029787">
    <property type="entry name" value="Nucleotide_cyclase"/>
</dbReference>
<dbReference type="SMART" id="SM00267">
    <property type="entry name" value="GGDEF"/>
    <property type="match status" value="1"/>
</dbReference>
<dbReference type="CDD" id="cd01949">
    <property type="entry name" value="GGDEF"/>
    <property type="match status" value="1"/>
</dbReference>
<dbReference type="PANTHER" id="PTHR33121">
    <property type="entry name" value="CYCLIC DI-GMP PHOSPHODIESTERASE PDEF"/>
    <property type="match status" value="1"/>
</dbReference>
<feature type="region of interest" description="Disordered" evidence="1">
    <location>
        <begin position="193"/>
        <end position="219"/>
    </location>
</feature>
<dbReference type="PROSITE" id="PS50887">
    <property type="entry name" value="GGDEF"/>
    <property type="match status" value="1"/>
</dbReference>
<evidence type="ECO:0000259" key="2">
    <source>
        <dbReference type="PROSITE" id="PS50883"/>
    </source>
</evidence>
<dbReference type="PANTHER" id="PTHR33121:SF70">
    <property type="entry name" value="SIGNALING PROTEIN YKOW"/>
    <property type="match status" value="1"/>
</dbReference>
<dbReference type="KEGG" id="abg:Asbog_00602"/>
<feature type="region of interest" description="Disordered" evidence="1">
    <location>
        <begin position="156"/>
        <end position="180"/>
    </location>
</feature>
<dbReference type="Gene3D" id="3.30.70.270">
    <property type="match status" value="1"/>
</dbReference>
<dbReference type="SUPFAM" id="SSF55073">
    <property type="entry name" value="Nucleotide cyclase"/>
    <property type="match status" value="1"/>
</dbReference>
<accession>A0AAN4R2S5</accession>
<dbReference type="Pfam" id="PF00990">
    <property type="entry name" value="GGDEF"/>
    <property type="match status" value="1"/>
</dbReference>
<feature type="domain" description="EAL" evidence="2">
    <location>
        <begin position="397"/>
        <end position="653"/>
    </location>
</feature>